<dbReference type="EMBL" id="CAKKLH010000073">
    <property type="protein sequence ID" value="CAH0102091.1"/>
    <property type="molecule type" value="Genomic_DNA"/>
</dbReference>
<dbReference type="GO" id="GO:0005524">
    <property type="term" value="F:ATP binding"/>
    <property type="evidence" value="ECO:0007669"/>
    <property type="project" value="InterPro"/>
</dbReference>
<proteinExistence type="predicted"/>
<dbReference type="AlphaFoldDB" id="A0A8J2WCW1"/>
<dbReference type="Pfam" id="PF00069">
    <property type="entry name" value="Pkinase"/>
    <property type="match status" value="1"/>
</dbReference>
<dbReference type="PROSITE" id="PS00108">
    <property type="entry name" value="PROTEIN_KINASE_ST"/>
    <property type="match status" value="1"/>
</dbReference>
<dbReference type="PANTHER" id="PTHR47987:SF13">
    <property type="entry name" value="RECEPTOR-LIKE CYTOSOLIC SERINE_THREONINE-PROTEIN KINASE RBK2"/>
    <property type="match status" value="1"/>
</dbReference>
<reference evidence="3" key="1">
    <citation type="submission" date="2021-11" db="EMBL/GenBank/DDBJ databases">
        <authorList>
            <person name="Schell T."/>
        </authorList>
    </citation>
    <scope>NUCLEOTIDE SEQUENCE</scope>
    <source>
        <strain evidence="3">M5</strain>
    </source>
</reference>
<evidence type="ECO:0000259" key="2">
    <source>
        <dbReference type="PROSITE" id="PS50011"/>
    </source>
</evidence>
<organism evidence="3 4">
    <name type="scientific">Daphnia galeata</name>
    <dbReference type="NCBI Taxonomy" id="27404"/>
    <lineage>
        <taxon>Eukaryota</taxon>
        <taxon>Metazoa</taxon>
        <taxon>Ecdysozoa</taxon>
        <taxon>Arthropoda</taxon>
        <taxon>Crustacea</taxon>
        <taxon>Branchiopoda</taxon>
        <taxon>Diplostraca</taxon>
        <taxon>Cladocera</taxon>
        <taxon>Anomopoda</taxon>
        <taxon>Daphniidae</taxon>
        <taxon>Daphnia</taxon>
    </lineage>
</organism>
<dbReference type="PROSITE" id="PS50011">
    <property type="entry name" value="PROTEIN_KINASE_DOM"/>
    <property type="match status" value="1"/>
</dbReference>
<accession>A0A8J2WCW1</accession>
<feature type="compositionally biased region" description="Low complexity" evidence="1">
    <location>
        <begin position="281"/>
        <end position="298"/>
    </location>
</feature>
<evidence type="ECO:0000313" key="4">
    <source>
        <dbReference type="Proteomes" id="UP000789390"/>
    </source>
</evidence>
<name>A0A8J2WCW1_9CRUS</name>
<dbReference type="OrthoDB" id="6381377at2759"/>
<evidence type="ECO:0000256" key="1">
    <source>
        <dbReference type="SAM" id="MobiDB-lite"/>
    </source>
</evidence>
<feature type="region of interest" description="Disordered" evidence="1">
    <location>
        <begin position="273"/>
        <end position="323"/>
    </location>
</feature>
<dbReference type="InterPro" id="IPR046958">
    <property type="entry name" value="RBK1/2/STUNTED"/>
</dbReference>
<gene>
    <name evidence="3" type="ORF">DGAL_LOCUS4469</name>
</gene>
<dbReference type="GO" id="GO:0004672">
    <property type="term" value="F:protein kinase activity"/>
    <property type="evidence" value="ECO:0007669"/>
    <property type="project" value="InterPro"/>
</dbReference>
<keyword evidence="4" id="KW-1185">Reference proteome</keyword>
<dbReference type="PANTHER" id="PTHR47987">
    <property type="entry name" value="OS08G0249100 PROTEIN"/>
    <property type="match status" value="1"/>
</dbReference>
<protein>
    <recommendedName>
        <fullName evidence="2">Protein kinase domain-containing protein</fullName>
    </recommendedName>
</protein>
<comment type="caution">
    <text evidence="3">The sequence shown here is derived from an EMBL/GenBank/DDBJ whole genome shotgun (WGS) entry which is preliminary data.</text>
</comment>
<dbReference type="InterPro" id="IPR000719">
    <property type="entry name" value="Prot_kinase_dom"/>
</dbReference>
<dbReference type="InterPro" id="IPR011009">
    <property type="entry name" value="Kinase-like_dom_sf"/>
</dbReference>
<dbReference type="SUPFAM" id="SSF56112">
    <property type="entry name" value="Protein kinase-like (PK-like)"/>
    <property type="match status" value="1"/>
</dbReference>
<dbReference type="Gene3D" id="1.10.510.10">
    <property type="entry name" value="Transferase(Phosphotransferase) domain 1"/>
    <property type="match status" value="1"/>
</dbReference>
<sequence>MGDKPLIHGDIKGANILLDKNFEPKIGDFGLAREGPQTQYTHIKVSRVLGTRPYLPDEYLRGKKISTKVDTYSFGIVLFELGTGLRAYDSHREHPYLRNQIENSGQKDLRDVKAGQVLQDLDELASKMEFYIGHRTPQPQSTVPPPAVLPPVLVPSPRLPPRDKVVDVFSPTPREKEIHFFSPSPRHKVVPVLLPSPVRQVLEPTVEHLVMPQMNPVPQPDVSPSVLPTPISLMNEPDVIPAFDQLAVSTGVCSVASGEIPNFNSLLNVESTSQAVDDHQNNNSSSQDSSESSSSDTSGEIEPNVRHSNNTTAQKKIFFFGPN</sequence>
<dbReference type="Proteomes" id="UP000789390">
    <property type="component" value="Unassembled WGS sequence"/>
</dbReference>
<dbReference type="InterPro" id="IPR008271">
    <property type="entry name" value="Ser/Thr_kinase_AS"/>
</dbReference>
<evidence type="ECO:0000313" key="3">
    <source>
        <dbReference type="EMBL" id="CAH0102091.1"/>
    </source>
</evidence>
<feature type="domain" description="Protein kinase" evidence="2">
    <location>
        <begin position="1"/>
        <end position="137"/>
    </location>
</feature>